<comment type="caution">
    <text evidence="1">The sequence shown here is derived from an EMBL/GenBank/DDBJ whole genome shotgun (WGS) entry which is preliminary data.</text>
</comment>
<protein>
    <submittedName>
        <fullName evidence="1">Uncharacterized protein</fullName>
    </submittedName>
</protein>
<dbReference type="Proteomes" id="UP001046870">
    <property type="component" value="Chromosome 7"/>
</dbReference>
<dbReference type="OrthoDB" id="8948707at2759"/>
<evidence type="ECO:0000313" key="1">
    <source>
        <dbReference type="EMBL" id="KAG7473956.1"/>
    </source>
</evidence>
<dbReference type="PANTHER" id="PTHR31025">
    <property type="entry name" value="SI:CH211-196P9.1-RELATED"/>
    <property type="match status" value="1"/>
</dbReference>
<accession>A0A9D3Q6D0</accession>
<dbReference type="EMBL" id="JAFDVH010000007">
    <property type="protein sequence ID" value="KAG7473956.1"/>
    <property type="molecule type" value="Genomic_DNA"/>
</dbReference>
<organism evidence="1 2">
    <name type="scientific">Megalops atlanticus</name>
    <name type="common">Tarpon</name>
    <name type="synonym">Clupea gigantea</name>
    <dbReference type="NCBI Taxonomy" id="7932"/>
    <lineage>
        <taxon>Eukaryota</taxon>
        <taxon>Metazoa</taxon>
        <taxon>Chordata</taxon>
        <taxon>Craniata</taxon>
        <taxon>Vertebrata</taxon>
        <taxon>Euteleostomi</taxon>
        <taxon>Actinopterygii</taxon>
        <taxon>Neopterygii</taxon>
        <taxon>Teleostei</taxon>
        <taxon>Elopiformes</taxon>
        <taxon>Megalopidae</taxon>
        <taxon>Megalops</taxon>
    </lineage>
</organism>
<proteinExistence type="predicted"/>
<sequence>MSSPPVKRFMDLWPALHIQTEVYAEFQRITNQNLPSTFYAELDRYTPRLMILFRQKASRTGKIADGLADILKVHDEQELDDVHTRCTTVLHALPVYLCEEVSGFFRTCVDDVDEPDVGDAAVALLTTVSDNAMSPVHYNPEKIFVIPESDVGVSLPRLEDVFLVMSGLIYALCKLNI</sequence>
<name>A0A9D3Q6D0_MEGAT</name>
<dbReference type="PANTHER" id="PTHR31025:SF19">
    <property type="entry name" value="SI:CH73-42K18.1-RELATED"/>
    <property type="match status" value="1"/>
</dbReference>
<keyword evidence="2" id="KW-1185">Reference proteome</keyword>
<reference evidence="1" key="1">
    <citation type="submission" date="2021-01" db="EMBL/GenBank/DDBJ databases">
        <authorList>
            <person name="Zahm M."/>
            <person name="Roques C."/>
            <person name="Cabau C."/>
            <person name="Klopp C."/>
            <person name="Donnadieu C."/>
            <person name="Jouanno E."/>
            <person name="Lampietro C."/>
            <person name="Louis A."/>
            <person name="Herpin A."/>
            <person name="Echchiki A."/>
            <person name="Berthelot C."/>
            <person name="Parey E."/>
            <person name="Roest-Crollius H."/>
            <person name="Braasch I."/>
            <person name="Postlethwait J."/>
            <person name="Bobe J."/>
            <person name="Montfort J."/>
            <person name="Bouchez O."/>
            <person name="Begum T."/>
            <person name="Mejri S."/>
            <person name="Adams A."/>
            <person name="Chen W.-J."/>
            <person name="Guiguen Y."/>
        </authorList>
    </citation>
    <scope>NUCLEOTIDE SEQUENCE</scope>
    <source>
        <strain evidence="1">YG-15Mar2019-1</strain>
        <tissue evidence="1">Brain</tissue>
    </source>
</reference>
<evidence type="ECO:0000313" key="2">
    <source>
        <dbReference type="Proteomes" id="UP001046870"/>
    </source>
</evidence>
<dbReference type="AlphaFoldDB" id="A0A9D3Q6D0"/>
<gene>
    <name evidence="1" type="ORF">MATL_G00101270</name>
</gene>